<keyword evidence="2" id="KW-1185">Reference proteome</keyword>
<gene>
    <name evidence="1" type="ORF">KPL71_015940</name>
</gene>
<protein>
    <submittedName>
        <fullName evidence="1">CSC1-like protein RXW8</fullName>
    </submittedName>
</protein>
<evidence type="ECO:0000313" key="1">
    <source>
        <dbReference type="EMBL" id="KAH9755908.1"/>
    </source>
</evidence>
<dbReference type="EMBL" id="CM039174">
    <property type="protein sequence ID" value="KAH9755908.1"/>
    <property type="molecule type" value="Genomic_DNA"/>
</dbReference>
<organism evidence="1 2">
    <name type="scientific">Citrus sinensis</name>
    <name type="common">Sweet orange</name>
    <name type="synonym">Citrus aurantium var. sinensis</name>
    <dbReference type="NCBI Taxonomy" id="2711"/>
    <lineage>
        <taxon>Eukaryota</taxon>
        <taxon>Viridiplantae</taxon>
        <taxon>Streptophyta</taxon>
        <taxon>Embryophyta</taxon>
        <taxon>Tracheophyta</taxon>
        <taxon>Spermatophyta</taxon>
        <taxon>Magnoliopsida</taxon>
        <taxon>eudicotyledons</taxon>
        <taxon>Gunneridae</taxon>
        <taxon>Pentapetalae</taxon>
        <taxon>rosids</taxon>
        <taxon>malvids</taxon>
        <taxon>Sapindales</taxon>
        <taxon>Rutaceae</taxon>
        <taxon>Aurantioideae</taxon>
        <taxon>Citrus</taxon>
    </lineage>
</organism>
<name>A0ACB8KNI8_CITSI</name>
<dbReference type="Proteomes" id="UP000829398">
    <property type="component" value="Chromosome 5"/>
</dbReference>
<sequence length="649" mass="73106">MELSAFLTSVGINSAIAVLLFLLYSVLRKQPGNLNVYFGPRLALASERQNYPPSLLRYLPSPSWVVKAWETTEDDILALGGMDALVFVRIIVFSIRIFCIAAVICMFLVLPVNYYGKEMIHHDISSETLEIFTIANVKESSEWLWTHCFALYVITCSACGLLYFEHKSISRTRLAYITGSPPNPSHFTVLVRAVPWSAEQSYSESVKEFFMKYYASSYLSHHMVHRSSRVQRLMNDAERICRVFKSVSAEQKSKPCLLPCFCGAPNSFDILSNEPDNVRGNIGLDVSNLATEKENAVAFVCFKTRYAAVVAAEILHSENPMLWVTEMAPEPNDVLWSNLSIPYRQLWIRKIAVLVASIAFMFVFLIPVTFVQSLTQLEQLSHAFPFLKGMFKKKFISQVVTGYLPSVILILFLYAAPPTMMVFSTIEGSVAHSGRKKSACIKVLYFTIWNVFFVNVLSGSVIGQLTKLSSVKDVPKHLAEAIPNQIINVYKKSYESGGQYWPIAHKTIIASLVLTQIIALGIFGIKKSPVASGFTIPLIVGTLLFNEYCRQRFFPSFQKIAAQVLTQMDQQDEQGGRMEEIYQQLKFAYCQFRLISLDLCNIRQADQQRDRDGIRDSEAETAEIGTAEQQVDDTGTADCYMDRQGPISK</sequence>
<proteinExistence type="predicted"/>
<comment type="caution">
    <text evidence="1">The sequence shown here is derived from an EMBL/GenBank/DDBJ whole genome shotgun (WGS) entry which is preliminary data.</text>
</comment>
<accession>A0ACB8KNI8</accession>
<reference evidence="2" key="1">
    <citation type="journal article" date="2023" name="Hortic. Res.">
        <title>A chromosome-level phased genome enabling allele-level studies in sweet orange: a case study on citrus Huanglongbing tolerance.</title>
        <authorList>
            <person name="Wu B."/>
            <person name="Yu Q."/>
            <person name="Deng Z."/>
            <person name="Duan Y."/>
            <person name="Luo F."/>
            <person name="Gmitter F. Jr."/>
        </authorList>
    </citation>
    <scope>NUCLEOTIDE SEQUENCE [LARGE SCALE GENOMIC DNA]</scope>
    <source>
        <strain evidence="2">cv. Valencia</strain>
    </source>
</reference>
<evidence type="ECO:0000313" key="2">
    <source>
        <dbReference type="Proteomes" id="UP000829398"/>
    </source>
</evidence>